<keyword evidence="2" id="KW-0808">Transferase</keyword>
<feature type="domain" description="Methyltransferase" evidence="4">
    <location>
        <begin position="55"/>
        <end position="150"/>
    </location>
</feature>
<evidence type="ECO:0000256" key="1">
    <source>
        <dbReference type="ARBA" id="ARBA00022603"/>
    </source>
</evidence>
<dbReference type="GO" id="GO:0008168">
    <property type="term" value="F:methyltransferase activity"/>
    <property type="evidence" value="ECO:0007669"/>
    <property type="project" value="UniProtKB-KW"/>
</dbReference>
<gene>
    <name evidence="5" type="ORF">JOM49_004178</name>
</gene>
<keyword evidence="3" id="KW-0949">S-adenosyl-L-methionine</keyword>
<dbReference type="RefSeq" id="WP_209665930.1">
    <property type="nucleotide sequence ID" value="NZ_JAGGMS010000001.1"/>
</dbReference>
<dbReference type="Gene3D" id="3.40.50.150">
    <property type="entry name" value="Vaccinia Virus protein VP39"/>
    <property type="match status" value="1"/>
</dbReference>
<keyword evidence="1 5" id="KW-0489">Methyltransferase</keyword>
<dbReference type="PANTHER" id="PTHR43464">
    <property type="entry name" value="METHYLTRANSFERASE"/>
    <property type="match status" value="1"/>
</dbReference>
<dbReference type="PANTHER" id="PTHR43464:SF19">
    <property type="entry name" value="UBIQUINONE BIOSYNTHESIS O-METHYLTRANSFERASE, MITOCHONDRIAL"/>
    <property type="match status" value="1"/>
</dbReference>
<dbReference type="Proteomes" id="UP000741013">
    <property type="component" value="Unassembled WGS sequence"/>
</dbReference>
<protein>
    <submittedName>
        <fullName evidence="5">SAM-dependent methyltransferase</fullName>
    </submittedName>
</protein>
<evidence type="ECO:0000259" key="4">
    <source>
        <dbReference type="Pfam" id="PF13649"/>
    </source>
</evidence>
<dbReference type="InterPro" id="IPR041698">
    <property type="entry name" value="Methyltransf_25"/>
</dbReference>
<organism evidence="5 6">
    <name type="scientific">Amycolatopsis magusensis</name>
    <dbReference type="NCBI Taxonomy" id="882444"/>
    <lineage>
        <taxon>Bacteria</taxon>
        <taxon>Bacillati</taxon>
        <taxon>Actinomycetota</taxon>
        <taxon>Actinomycetes</taxon>
        <taxon>Pseudonocardiales</taxon>
        <taxon>Pseudonocardiaceae</taxon>
        <taxon>Amycolatopsis</taxon>
    </lineage>
</organism>
<evidence type="ECO:0000256" key="2">
    <source>
        <dbReference type="ARBA" id="ARBA00022679"/>
    </source>
</evidence>
<evidence type="ECO:0000256" key="3">
    <source>
        <dbReference type="ARBA" id="ARBA00022691"/>
    </source>
</evidence>
<evidence type="ECO:0000313" key="5">
    <source>
        <dbReference type="EMBL" id="MBP2182652.1"/>
    </source>
</evidence>
<dbReference type="Pfam" id="PF13649">
    <property type="entry name" value="Methyltransf_25"/>
    <property type="match status" value="1"/>
</dbReference>
<dbReference type="GO" id="GO:0032259">
    <property type="term" value="P:methylation"/>
    <property type="evidence" value="ECO:0007669"/>
    <property type="project" value="UniProtKB-KW"/>
</dbReference>
<dbReference type="EMBL" id="JAGGMS010000001">
    <property type="protein sequence ID" value="MBP2182652.1"/>
    <property type="molecule type" value="Genomic_DNA"/>
</dbReference>
<accession>A0ABS4PT91</accession>
<proteinExistence type="predicted"/>
<name>A0ABS4PT91_9PSEU</name>
<keyword evidence="6" id="KW-1185">Reference proteome</keyword>
<reference evidence="5 6" key="1">
    <citation type="submission" date="2021-03" db="EMBL/GenBank/DDBJ databases">
        <title>Sequencing the genomes of 1000 actinobacteria strains.</title>
        <authorList>
            <person name="Klenk H.-P."/>
        </authorList>
    </citation>
    <scope>NUCLEOTIDE SEQUENCE [LARGE SCALE GENOMIC DNA]</scope>
    <source>
        <strain evidence="5 6">DSM 45510</strain>
    </source>
</reference>
<sequence>MSAFSPHNVDFDAVYQGKPVAEGAGVAFGLAPWDIGEPQPAVVELERDGRFHGEVLDVGCGLGENAAFLAARGHRVTGVDGSATGLEEAARRARARGVEVAFVCSDATSLAELGDRRFDSALDSALYHCLDDDQRQRYAAALHRVTVPGGRLTLMCFADLDEGVRFPMAVSQENLHANLGTHWDIEEIRRGSYTTSLTVDAFASLGTQSMTDLGFGIDPERARCDDQGRVLGPVWQVRATRRA</sequence>
<dbReference type="InterPro" id="IPR029063">
    <property type="entry name" value="SAM-dependent_MTases_sf"/>
</dbReference>
<comment type="caution">
    <text evidence="5">The sequence shown here is derived from an EMBL/GenBank/DDBJ whole genome shotgun (WGS) entry which is preliminary data.</text>
</comment>
<dbReference type="CDD" id="cd02440">
    <property type="entry name" value="AdoMet_MTases"/>
    <property type="match status" value="1"/>
</dbReference>
<evidence type="ECO:0000313" key="6">
    <source>
        <dbReference type="Proteomes" id="UP000741013"/>
    </source>
</evidence>
<dbReference type="SUPFAM" id="SSF53335">
    <property type="entry name" value="S-adenosyl-L-methionine-dependent methyltransferases"/>
    <property type="match status" value="1"/>
</dbReference>